<evidence type="ECO:0000256" key="1">
    <source>
        <dbReference type="SAM" id="MobiDB-lite"/>
    </source>
</evidence>
<gene>
    <name evidence="2" type="ORF">GCM10010253_64610</name>
</gene>
<evidence type="ECO:0000313" key="2">
    <source>
        <dbReference type="EMBL" id="GGS80972.1"/>
    </source>
</evidence>
<dbReference type="InterPro" id="IPR011257">
    <property type="entry name" value="DNA_glycosylase"/>
</dbReference>
<evidence type="ECO:0000313" key="3">
    <source>
        <dbReference type="Proteomes" id="UP000659767"/>
    </source>
</evidence>
<dbReference type="EMBL" id="BMSZ01000028">
    <property type="protein sequence ID" value="GGS80972.1"/>
    <property type="molecule type" value="Genomic_DNA"/>
</dbReference>
<keyword evidence="3" id="KW-1185">Reference proteome</keyword>
<sequence length="119" mass="12661">MESPLVPSVLEQRGTADSAHYAWWCLLNPYGEQPPGPAPEGMRIPSSAAVWRKVPAWQWHRAGTGRSGAAAILRACSCAPGLEEAAAMALPEAMTRLHLGPGIGPGPQPNTPPVYRRCP</sequence>
<dbReference type="SUPFAM" id="SSF48150">
    <property type="entry name" value="DNA-glycosylase"/>
    <property type="match status" value="1"/>
</dbReference>
<proteinExistence type="predicted"/>
<reference evidence="3" key="1">
    <citation type="journal article" date="2019" name="Int. J. Syst. Evol. Microbiol.">
        <title>The Global Catalogue of Microorganisms (GCM) 10K type strain sequencing project: providing services to taxonomists for standard genome sequencing and annotation.</title>
        <authorList>
            <consortium name="The Broad Institute Genomics Platform"/>
            <consortium name="The Broad Institute Genome Sequencing Center for Infectious Disease"/>
            <person name="Wu L."/>
            <person name="Ma J."/>
        </authorList>
    </citation>
    <scope>NUCLEOTIDE SEQUENCE [LARGE SCALE GENOMIC DNA]</scope>
    <source>
        <strain evidence="3">JCM 4350</strain>
    </source>
</reference>
<dbReference type="Proteomes" id="UP000659767">
    <property type="component" value="Unassembled WGS sequence"/>
</dbReference>
<organism evidence="2 3">
    <name type="scientific">Streptomyces badius</name>
    <dbReference type="NCBI Taxonomy" id="1941"/>
    <lineage>
        <taxon>Bacteria</taxon>
        <taxon>Bacillati</taxon>
        <taxon>Actinomycetota</taxon>
        <taxon>Actinomycetes</taxon>
        <taxon>Kitasatosporales</taxon>
        <taxon>Streptomycetaceae</taxon>
        <taxon>Streptomyces</taxon>
    </lineage>
</organism>
<name>A0ABQ2TRN8_STRBA</name>
<comment type="caution">
    <text evidence="2">The sequence shown here is derived from an EMBL/GenBank/DDBJ whole genome shotgun (WGS) entry which is preliminary data.</text>
</comment>
<accession>A0ABQ2TRN8</accession>
<feature type="region of interest" description="Disordered" evidence="1">
    <location>
        <begin position="99"/>
        <end position="119"/>
    </location>
</feature>
<protein>
    <submittedName>
        <fullName evidence="2">Uncharacterized protein</fullName>
    </submittedName>
</protein>